<evidence type="ECO:0000256" key="4">
    <source>
        <dbReference type="SAM" id="MobiDB-lite"/>
    </source>
</evidence>
<dbReference type="PANTHER" id="PTHR43658:SF8">
    <property type="entry name" value="17-BETA-HYDROXYSTEROID DEHYDROGENASE 14-RELATED"/>
    <property type="match status" value="1"/>
</dbReference>
<dbReference type="InterPro" id="IPR036291">
    <property type="entry name" value="NAD(P)-bd_dom_sf"/>
</dbReference>
<evidence type="ECO:0000256" key="3">
    <source>
        <dbReference type="RuleBase" id="RU000363"/>
    </source>
</evidence>
<sequence length="280" mass="28529">MRIDGTVALVTGGASGLGRATAQDLVAAGARVVVADLASSDGAAVADALGDSARFVPTDVTVPDDVARALDVADDLGGARVVVSCAGIVLAQRVVGKRGVHPLDAFRRVVDVNLVGTFDVVSRAVERMLALDPLPDADDADDSADSAGPGAPDAPDAPDGPGEERGVVVQTASVAAYDGQVGQAAYAASKGGVAALTLPLARDLAQHRIRVMTIAPGIFRTPMMASLPAAAQESLAAQVPHPSRLGRPDEYARLVRAIVENPMLNGEVIRLDGAVRMAPR</sequence>
<accession>A0A927IZE0</accession>
<comment type="caution">
    <text evidence="5">The sequence shown here is derived from an EMBL/GenBank/DDBJ whole genome shotgun (WGS) entry which is preliminary data.</text>
</comment>
<feature type="compositionally biased region" description="Low complexity" evidence="4">
    <location>
        <begin position="145"/>
        <end position="160"/>
    </location>
</feature>
<dbReference type="RefSeq" id="WP_191828017.1">
    <property type="nucleotide sequence ID" value="NZ_JACYHB010000003.1"/>
</dbReference>
<feature type="compositionally biased region" description="Acidic residues" evidence="4">
    <location>
        <begin position="135"/>
        <end position="144"/>
    </location>
</feature>
<dbReference type="InterPro" id="IPR002347">
    <property type="entry name" value="SDR_fam"/>
</dbReference>
<feature type="region of interest" description="Disordered" evidence="4">
    <location>
        <begin position="134"/>
        <end position="165"/>
    </location>
</feature>
<dbReference type="SUPFAM" id="SSF51735">
    <property type="entry name" value="NAD(P)-binding Rossmann-fold domains"/>
    <property type="match status" value="1"/>
</dbReference>
<dbReference type="InterPro" id="IPR020904">
    <property type="entry name" value="Sc_DH/Rdtase_CS"/>
</dbReference>
<evidence type="ECO:0000256" key="2">
    <source>
        <dbReference type="ARBA" id="ARBA00023002"/>
    </source>
</evidence>
<keyword evidence="2" id="KW-0560">Oxidoreductase</keyword>
<gene>
    <name evidence="5" type="ORF">IF651_05075</name>
</gene>
<dbReference type="PRINTS" id="PR00081">
    <property type="entry name" value="GDHRDH"/>
</dbReference>
<dbReference type="Proteomes" id="UP000610846">
    <property type="component" value="Unassembled WGS sequence"/>
</dbReference>
<evidence type="ECO:0000256" key="1">
    <source>
        <dbReference type="ARBA" id="ARBA00006484"/>
    </source>
</evidence>
<evidence type="ECO:0000313" key="6">
    <source>
        <dbReference type="Proteomes" id="UP000610846"/>
    </source>
</evidence>
<keyword evidence="6" id="KW-1185">Reference proteome</keyword>
<dbReference type="PROSITE" id="PS00061">
    <property type="entry name" value="ADH_SHORT"/>
    <property type="match status" value="1"/>
</dbReference>
<dbReference type="GO" id="GO:0016491">
    <property type="term" value="F:oxidoreductase activity"/>
    <property type="evidence" value="ECO:0007669"/>
    <property type="project" value="UniProtKB-KW"/>
</dbReference>
<dbReference type="PANTHER" id="PTHR43658">
    <property type="entry name" value="SHORT-CHAIN DEHYDROGENASE/REDUCTASE"/>
    <property type="match status" value="1"/>
</dbReference>
<reference evidence="5" key="1">
    <citation type="journal article" date="2018" name="Curr. Microbiol.">
        <title>Cellulosimicrobium arenosum sp. nov., Isolated from Marine Sediment Sand.</title>
        <authorList>
            <person name="Oh M."/>
            <person name="Kim J.H."/>
            <person name="Yoon J.H."/>
            <person name="Schumann P."/>
            <person name="Kim W."/>
        </authorList>
    </citation>
    <scope>NUCLEOTIDE SEQUENCE</scope>
    <source>
        <strain evidence="5">KCTC 49039</strain>
    </source>
</reference>
<dbReference type="Gene3D" id="3.40.50.720">
    <property type="entry name" value="NAD(P)-binding Rossmann-like Domain"/>
    <property type="match status" value="1"/>
</dbReference>
<dbReference type="PRINTS" id="PR00080">
    <property type="entry name" value="SDRFAMILY"/>
</dbReference>
<dbReference type="Pfam" id="PF00106">
    <property type="entry name" value="adh_short"/>
    <property type="match status" value="2"/>
</dbReference>
<reference evidence="5" key="2">
    <citation type="submission" date="2020-09" db="EMBL/GenBank/DDBJ databases">
        <authorList>
            <person name="Yu Y."/>
        </authorList>
    </citation>
    <scope>NUCLEOTIDE SEQUENCE</scope>
    <source>
        <strain evidence="5">KCTC 49039</strain>
    </source>
</reference>
<proteinExistence type="inferred from homology"/>
<dbReference type="EMBL" id="JACYHB010000003">
    <property type="protein sequence ID" value="MBD8078430.1"/>
    <property type="molecule type" value="Genomic_DNA"/>
</dbReference>
<name>A0A927IZE0_9MICO</name>
<evidence type="ECO:0000313" key="5">
    <source>
        <dbReference type="EMBL" id="MBD8078430.1"/>
    </source>
</evidence>
<dbReference type="AlphaFoldDB" id="A0A927IZE0"/>
<protein>
    <submittedName>
        <fullName evidence="5">SDR family NAD(P)-dependent oxidoreductase</fullName>
    </submittedName>
</protein>
<comment type="similarity">
    <text evidence="1 3">Belongs to the short-chain dehydrogenases/reductases (SDR) family.</text>
</comment>
<organism evidence="5 6">
    <name type="scientific">Cellulosimicrobium arenosum</name>
    <dbReference type="NCBI Taxonomy" id="2708133"/>
    <lineage>
        <taxon>Bacteria</taxon>
        <taxon>Bacillati</taxon>
        <taxon>Actinomycetota</taxon>
        <taxon>Actinomycetes</taxon>
        <taxon>Micrococcales</taxon>
        <taxon>Promicromonosporaceae</taxon>
        <taxon>Cellulosimicrobium</taxon>
    </lineage>
</organism>